<dbReference type="GeneID" id="80884942"/>
<dbReference type="Proteomes" id="UP001217417">
    <property type="component" value="Unassembled WGS sequence"/>
</dbReference>
<evidence type="ECO:0000313" key="2">
    <source>
        <dbReference type="EMBL" id="KAJ8098072.1"/>
    </source>
</evidence>
<dbReference type="RefSeq" id="XP_056041522.1">
    <property type="nucleotide sequence ID" value="XM_056189776.1"/>
</dbReference>
<comment type="caution">
    <text evidence="2">The sequence shown here is derived from an EMBL/GenBank/DDBJ whole genome shotgun (WGS) entry which is preliminary data.</text>
</comment>
<organism evidence="2 3">
    <name type="scientific">Lipomyces tetrasporus</name>
    <dbReference type="NCBI Taxonomy" id="54092"/>
    <lineage>
        <taxon>Eukaryota</taxon>
        <taxon>Fungi</taxon>
        <taxon>Dikarya</taxon>
        <taxon>Ascomycota</taxon>
        <taxon>Saccharomycotina</taxon>
        <taxon>Lipomycetes</taxon>
        <taxon>Lipomycetales</taxon>
        <taxon>Lipomycetaceae</taxon>
        <taxon>Lipomyces</taxon>
    </lineage>
</organism>
<evidence type="ECO:0000313" key="3">
    <source>
        <dbReference type="Proteomes" id="UP001217417"/>
    </source>
</evidence>
<evidence type="ECO:0008006" key="4">
    <source>
        <dbReference type="Google" id="ProtNLM"/>
    </source>
</evidence>
<feature type="signal peptide" evidence="1">
    <location>
        <begin position="1"/>
        <end position="24"/>
    </location>
</feature>
<dbReference type="EMBL" id="JARPMG010000010">
    <property type="protein sequence ID" value="KAJ8098072.1"/>
    <property type="molecule type" value="Genomic_DNA"/>
</dbReference>
<keyword evidence="1" id="KW-0732">Signal</keyword>
<proteinExistence type="predicted"/>
<evidence type="ECO:0000256" key="1">
    <source>
        <dbReference type="SAM" id="SignalP"/>
    </source>
</evidence>
<gene>
    <name evidence="2" type="ORF">POJ06DRAFT_27894</name>
</gene>
<reference evidence="2" key="1">
    <citation type="submission" date="2023-03" db="EMBL/GenBank/DDBJ databases">
        <title>Near-Complete genome sequence of Lipomyces tetrasporous NRRL Y-64009, an oleaginous yeast capable of growing on lignocellulosic hydrolysates.</title>
        <authorList>
            <consortium name="Lawrence Berkeley National Laboratory"/>
            <person name="Jagtap S.S."/>
            <person name="Liu J.-J."/>
            <person name="Walukiewicz H.E."/>
            <person name="Pangilinan J."/>
            <person name="Lipzen A."/>
            <person name="Ahrendt S."/>
            <person name="Koriabine M."/>
            <person name="Cobaugh K."/>
            <person name="Salamov A."/>
            <person name="Yoshinaga Y."/>
            <person name="Ng V."/>
            <person name="Daum C."/>
            <person name="Grigoriev I.V."/>
            <person name="Slininger P.J."/>
            <person name="Dien B.S."/>
            <person name="Jin Y.-S."/>
            <person name="Rao C.V."/>
        </authorList>
    </citation>
    <scope>NUCLEOTIDE SEQUENCE</scope>
    <source>
        <strain evidence="2">NRRL Y-64009</strain>
    </source>
</reference>
<protein>
    <recommendedName>
        <fullName evidence="4">Secreted protein</fullName>
    </recommendedName>
</protein>
<feature type="chain" id="PRO_5042278820" description="Secreted protein" evidence="1">
    <location>
        <begin position="25"/>
        <end position="128"/>
    </location>
</feature>
<dbReference type="AlphaFoldDB" id="A0AAD7QQL9"/>
<name>A0AAD7QQL9_9ASCO</name>
<sequence length="128" mass="13682">MLTRVHELVHVFLLALEIRDVGLARVASGLHNVTRMQLVNGSIVASNVDGPCISHVVVDGGIETALGPDIQFENAWCSSQGSRWLITDVVRNFGRRGHTMCGQTVASSTLAVTKLLGKNLSGPTHSPI</sequence>
<keyword evidence="3" id="KW-1185">Reference proteome</keyword>
<accession>A0AAD7QQL9</accession>